<evidence type="ECO:0000313" key="2">
    <source>
        <dbReference type="EMBL" id="KAH0903743.1"/>
    </source>
</evidence>
<accession>A0ABQ8BHE0</accession>
<keyword evidence="3" id="KW-1185">Reference proteome</keyword>
<comment type="caution">
    <text evidence="2">The sequence shown here is derived from an EMBL/GenBank/DDBJ whole genome shotgun (WGS) entry which is preliminary data.</text>
</comment>
<dbReference type="EMBL" id="JAGKQM010000011">
    <property type="protein sequence ID" value="KAH0903743.1"/>
    <property type="molecule type" value="Genomic_DNA"/>
</dbReference>
<protein>
    <submittedName>
        <fullName evidence="2">Uncharacterized protein</fullName>
    </submittedName>
</protein>
<gene>
    <name evidence="2" type="ORF">HID58_043246</name>
</gene>
<sequence>HDVGDAFVPQAKGTASAPLYLASTASPGVSKSGEDNVQLPSDIGSMRTQGHRVLSPDPLRPSAPHTEFSDSAPVDVDSHGGPSGDKDTKSMGPVPSNVEPPPTQSTGRIDH</sequence>
<evidence type="ECO:0000256" key="1">
    <source>
        <dbReference type="SAM" id="MobiDB-lite"/>
    </source>
</evidence>
<dbReference type="Proteomes" id="UP000824890">
    <property type="component" value="Unassembled WGS sequence"/>
</dbReference>
<proteinExistence type="predicted"/>
<name>A0ABQ8BHE0_BRANA</name>
<feature type="region of interest" description="Disordered" evidence="1">
    <location>
        <begin position="24"/>
        <end position="111"/>
    </location>
</feature>
<reference evidence="2 3" key="1">
    <citation type="submission" date="2021-05" db="EMBL/GenBank/DDBJ databases">
        <title>Genome Assembly of Synthetic Allotetraploid Brassica napus Reveals Homoeologous Exchanges between Subgenomes.</title>
        <authorList>
            <person name="Davis J.T."/>
        </authorList>
    </citation>
    <scope>NUCLEOTIDE SEQUENCE [LARGE SCALE GENOMIC DNA]</scope>
    <source>
        <strain evidence="3">cv. Da-Ae</strain>
        <tissue evidence="2">Seedling</tissue>
    </source>
</reference>
<evidence type="ECO:0000313" key="3">
    <source>
        <dbReference type="Proteomes" id="UP000824890"/>
    </source>
</evidence>
<feature type="non-terminal residue" evidence="2">
    <location>
        <position position="1"/>
    </location>
</feature>
<organism evidence="2 3">
    <name type="scientific">Brassica napus</name>
    <name type="common">Rape</name>
    <dbReference type="NCBI Taxonomy" id="3708"/>
    <lineage>
        <taxon>Eukaryota</taxon>
        <taxon>Viridiplantae</taxon>
        <taxon>Streptophyta</taxon>
        <taxon>Embryophyta</taxon>
        <taxon>Tracheophyta</taxon>
        <taxon>Spermatophyta</taxon>
        <taxon>Magnoliopsida</taxon>
        <taxon>eudicotyledons</taxon>
        <taxon>Gunneridae</taxon>
        <taxon>Pentapetalae</taxon>
        <taxon>rosids</taxon>
        <taxon>malvids</taxon>
        <taxon>Brassicales</taxon>
        <taxon>Brassicaceae</taxon>
        <taxon>Brassiceae</taxon>
        <taxon>Brassica</taxon>
    </lineage>
</organism>
<feature type="non-terminal residue" evidence="2">
    <location>
        <position position="111"/>
    </location>
</feature>